<dbReference type="PRINTS" id="PR00996">
    <property type="entry name" value="CHERMTFRASE"/>
</dbReference>
<accession>A0ABW4M064</accession>
<dbReference type="SUPFAM" id="SSF47757">
    <property type="entry name" value="Chemotaxis receptor methyltransferase CheR, N-terminal domain"/>
    <property type="match status" value="1"/>
</dbReference>
<comment type="caution">
    <text evidence="2">The sequence shown here is derived from an EMBL/GenBank/DDBJ whole genome shotgun (WGS) entry which is preliminary data.</text>
</comment>
<dbReference type="RefSeq" id="WP_377931073.1">
    <property type="nucleotide sequence ID" value="NZ_JBHUEM010000060.1"/>
</dbReference>
<keyword evidence="2" id="KW-0808">Transferase</keyword>
<dbReference type="Pfam" id="PF01739">
    <property type="entry name" value="CheR"/>
    <property type="match status" value="1"/>
</dbReference>
<reference evidence="3" key="1">
    <citation type="journal article" date="2019" name="Int. J. Syst. Evol. Microbiol.">
        <title>The Global Catalogue of Microorganisms (GCM) 10K type strain sequencing project: providing services to taxonomists for standard genome sequencing and annotation.</title>
        <authorList>
            <consortium name="The Broad Institute Genomics Platform"/>
            <consortium name="The Broad Institute Genome Sequencing Center for Infectious Disease"/>
            <person name="Wu L."/>
            <person name="Ma J."/>
        </authorList>
    </citation>
    <scope>NUCLEOTIDE SEQUENCE [LARGE SCALE GENOMIC DNA]</scope>
    <source>
        <strain evidence="3">CCUG 49339</strain>
    </source>
</reference>
<dbReference type="InterPro" id="IPR000780">
    <property type="entry name" value="CheR_MeTrfase"/>
</dbReference>
<dbReference type="InterPro" id="IPR022641">
    <property type="entry name" value="CheR_N"/>
</dbReference>
<keyword evidence="2" id="KW-0489">Methyltransferase</keyword>
<evidence type="ECO:0000313" key="3">
    <source>
        <dbReference type="Proteomes" id="UP001597214"/>
    </source>
</evidence>
<dbReference type="Pfam" id="PF03705">
    <property type="entry name" value="CheR_N"/>
    <property type="match status" value="1"/>
</dbReference>
<sequence>MNKVKERKSDSQSPIEECTELERIEIHLLLNGIYLKYGADFRNYAFTSIRRRIWHRIKAEKLQTVSSLLEKILHDPATMDRLYADFSINVTEMFRDPSFFMAFREKIVPQLKDLPFIRIWHAGCSTGEEAYSMAILLHEEGLYNKTRIYATDMNANVIKKAQTRKFPLHRMQTYTSNYFNSGGKNAFSEYYSTDEQYACFHSYLADNITFAQHNLVTDGSFNEFHVIICRNVLIYFNRELQNRVHQLFYDSLSPNGYLGLGNREGLSYTDGSDLFNEVLKKERIYQKK</sequence>
<protein>
    <submittedName>
        <fullName evidence="2">CheR family methyltransferase</fullName>
    </submittedName>
</protein>
<dbReference type="SMART" id="SM00138">
    <property type="entry name" value="MeTrc"/>
    <property type="match status" value="1"/>
</dbReference>
<dbReference type="InterPro" id="IPR050903">
    <property type="entry name" value="Bact_Chemotaxis_MeTrfase"/>
</dbReference>
<dbReference type="SUPFAM" id="SSF53335">
    <property type="entry name" value="S-adenosyl-L-methionine-dependent methyltransferases"/>
    <property type="match status" value="1"/>
</dbReference>
<keyword evidence="3" id="KW-1185">Reference proteome</keyword>
<name>A0ABW4M064_9BACI</name>
<gene>
    <name evidence="2" type="ORF">ACFSCX_25425</name>
</gene>
<evidence type="ECO:0000313" key="2">
    <source>
        <dbReference type="EMBL" id="MFD1739810.1"/>
    </source>
</evidence>
<dbReference type="EMBL" id="JBHUEM010000060">
    <property type="protein sequence ID" value="MFD1739810.1"/>
    <property type="molecule type" value="Genomic_DNA"/>
</dbReference>
<dbReference type="Gene3D" id="3.40.50.150">
    <property type="entry name" value="Vaccinia Virus protein VP39"/>
    <property type="match status" value="1"/>
</dbReference>
<dbReference type="PANTHER" id="PTHR24422">
    <property type="entry name" value="CHEMOTAXIS PROTEIN METHYLTRANSFERASE"/>
    <property type="match status" value="1"/>
</dbReference>
<feature type="domain" description="CheR-type methyltransferase" evidence="1">
    <location>
        <begin position="33"/>
        <end position="266"/>
    </location>
</feature>
<evidence type="ECO:0000259" key="1">
    <source>
        <dbReference type="PROSITE" id="PS50123"/>
    </source>
</evidence>
<dbReference type="PANTHER" id="PTHR24422:SF8">
    <property type="entry name" value="CHEMOTAXIS PROTEIN"/>
    <property type="match status" value="1"/>
</dbReference>
<dbReference type="InterPro" id="IPR022642">
    <property type="entry name" value="CheR_C"/>
</dbReference>
<dbReference type="PROSITE" id="PS50123">
    <property type="entry name" value="CHER"/>
    <property type="match status" value="1"/>
</dbReference>
<dbReference type="InterPro" id="IPR029063">
    <property type="entry name" value="SAM-dependent_MTases_sf"/>
</dbReference>
<dbReference type="GO" id="GO:0032259">
    <property type="term" value="P:methylation"/>
    <property type="evidence" value="ECO:0007669"/>
    <property type="project" value="UniProtKB-KW"/>
</dbReference>
<dbReference type="Proteomes" id="UP001597214">
    <property type="component" value="Unassembled WGS sequence"/>
</dbReference>
<dbReference type="GO" id="GO:0008168">
    <property type="term" value="F:methyltransferase activity"/>
    <property type="evidence" value="ECO:0007669"/>
    <property type="project" value="UniProtKB-KW"/>
</dbReference>
<proteinExistence type="predicted"/>
<organism evidence="2 3">
    <name type="scientific">Bacillus salitolerans</name>
    <dbReference type="NCBI Taxonomy" id="1437434"/>
    <lineage>
        <taxon>Bacteria</taxon>
        <taxon>Bacillati</taxon>
        <taxon>Bacillota</taxon>
        <taxon>Bacilli</taxon>
        <taxon>Bacillales</taxon>
        <taxon>Bacillaceae</taxon>
        <taxon>Bacillus</taxon>
    </lineage>
</organism>